<gene>
    <name evidence="2" type="ORF">PIB30_025167</name>
</gene>
<comment type="caution">
    <text evidence="2">The sequence shown here is derived from an EMBL/GenBank/DDBJ whole genome shotgun (WGS) entry which is preliminary data.</text>
</comment>
<name>A0ABU6YAC3_9FABA</name>
<organism evidence="2 3">
    <name type="scientific">Stylosanthes scabra</name>
    <dbReference type="NCBI Taxonomy" id="79078"/>
    <lineage>
        <taxon>Eukaryota</taxon>
        <taxon>Viridiplantae</taxon>
        <taxon>Streptophyta</taxon>
        <taxon>Embryophyta</taxon>
        <taxon>Tracheophyta</taxon>
        <taxon>Spermatophyta</taxon>
        <taxon>Magnoliopsida</taxon>
        <taxon>eudicotyledons</taxon>
        <taxon>Gunneridae</taxon>
        <taxon>Pentapetalae</taxon>
        <taxon>rosids</taxon>
        <taxon>fabids</taxon>
        <taxon>Fabales</taxon>
        <taxon>Fabaceae</taxon>
        <taxon>Papilionoideae</taxon>
        <taxon>50 kb inversion clade</taxon>
        <taxon>dalbergioids sensu lato</taxon>
        <taxon>Dalbergieae</taxon>
        <taxon>Pterocarpus clade</taxon>
        <taxon>Stylosanthes</taxon>
    </lineage>
</organism>
<sequence length="104" mass="11905">MLCRGSSLQALSWMVSLVASGSYCVRMRLWREEAIIYTSGNDVRRLLSFTTERTDVGIQIQHLNQCVYSAKILTNDFMPVEPFPNDRYYAGRVLPGVVQNEIAW</sequence>
<dbReference type="Proteomes" id="UP001341840">
    <property type="component" value="Unassembled WGS sequence"/>
</dbReference>
<protein>
    <submittedName>
        <fullName evidence="2">Uncharacterized protein</fullName>
    </submittedName>
</protein>
<accession>A0ABU6YAC3</accession>
<evidence type="ECO:0000313" key="2">
    <source>
        <dbReference type="EMBL" id="MED6206285.1"/>
    </source>
</evidence>
<reference evidence="2 3" key="1">
    <citation type="journal article" date="2023" name="Plants (Basel)">
        <title>Bridging the Gap: Combining Genomics and Transcriptomics Approaches to Understand Stylosanthes scabra, an Orphan Legume from the Brazilian Caatinga.</title>
        <authorList>
            <person name="Ferreira-Neto J.R.C."/>
            <person name="da Silva M.D."/>
            <person name="Binneck E."/>
            <person name="de Melo N.F."/>
            <person name="da Silva R.H."/>
            <person name="de Melo A.L.T.M."/>
            <person name="Pandolfi V."/>
            <person name="Bustamante F.O."/>
            <person name="Brasileiro-Vidal A.C."/>
            <person name="Benko-Iseppon A.M."/>
        </authorList>
    </citation>
    <scope>NUCLEOTIDE SEQUENCE [LARGE SCALE GENOMIC DNA]</scope>
    <source>
        <tissue evidence="2">Leaves</tissue>
    </source>
</reference>
<feature type="signal peptide" evidence="1">
    <location>
        <begin position="1"/>
        <end position="24"/>
    </location>
</feature>
<feature type="chain" id="PRO_5046984572" evidence="1">
    <location>
        <begin position="25"/>
        <end position="104"/>
    </location>
</feature>
<keyword evidence="3" id="KW-1185">Reference proteome</keyword>
<proteinExistence type="predicted"/>
<keyword evidence="1" id="KW-0732">Signal</keyword>
<evidence type="ECO:0000313" key="3">
    <source>
        <dbReference type="Proteomes" id="UP001341840"/>
    </source>
</evidence>
<dbReference type="EMBL" id="JASCZI010241747">
    <property type="protein sequence ID" value="MED6206285.1"/>
    <property type="molecule type" value="Genomic_DNA"/>
</dbReference>
<evidence type="ECO:0000256" key="1">
    <source>
        <dbReference type="SAM" id="SignalP"/>
    </source>
</evidence>